<feature type="non-terminal residue" evidence="2">
    <location>
        <position position="140"/>
    </location>
</feature>
<dbReference type="InterPro" id="IPR000742">
    <property type="entry name" value="EGF"/>
</dbReference>
<reference evidence="2" key="1">
    <citation type="submission" date="2015-11" db="EMBL/GenBank/DDBJ databases">
        <title>De novo transcriptome assembly of four potential Pierce s Disease insect vectors from Arizona vineyards.</title>
        <authorList>
            <person name="Tassone E.E."/>
        </authorList>
    </citation>
    <scope>NUCLEOTIDE SEQUENCE</scope>
</reference>
<proteinExistence type="predicted"/>
<gene>
    <name evidence="2" type="ORF">g.6075</name>
</gene>
<evidence type="ECO:0000259" key="1">
    <source>
        <dbReference type="PROSITE" id="PS00022"/>
    </source>
</evidence>
<evidence type="ECO:0000313" key="2">
    <source>
        <dbReference type="EMBL" id="JAS91262.1"/>
    </source>
</evidence>
<feature type="domain" description="EGF-like" evidence="1">
    <location>
        <begin position="109"/>
        <end position="120"/>
    </location>
</feature>
<protein>
    <recommendedName>
        <fullName evidence="1">EGF-like domain-containing protein</fullName>
    </recommendedName>
</protein>
<dbReference type="PROSITE" id="PS00022">
    <property type="entry name" value="EGF_1"/>
    <property type="match status" value="1"/>
</dbReference>
<sequence>MNSATKFSSKKLTIAVVFYTFLLYEKLSCFVLEKCSDDTKCNGGASYVVCGICVYSKVVSTNICLRPFRNLYDDTHGGACKRIEDHCKRLPCDSRGTSRSYEGYGLCRCQCKNNYYGSFCANPGSLDWSTIFRGRKYTSG</sequence>
<dbReference type="EMBL" id="GECU01016444">
    <property type="protein sequence ID" value="JAS91262.1"/>
    <property type="molecule type" value="Transcribed_RNA"/>
</dbReference>
<name>A0A1B6IWI6_9HEMI</name>
<dbReference type="AlphaFoldDB" id="A0A1B6IWI6"/>
<organism evidence="2">
    <name type="scientific">Homalodisca liturata</name>
    <dbReference type="NCBI Taxonomy" id="320908"/>
    <lineage>
        <taxon>Eukaryota</taxon>
        <taxon>Metazoa</taxon>
        <taxon>Ecdysozoa</taxon>
        <taxon>Arthropoda</taxon>
        <taxon>Hexapoda</taxon>
        <taxon>Insecta</taxon>
        <taxon>Pterygota</taxon>
        <taxon>Neoptera</taxon>
        <taxon>Paraneoptera</taxon>
        <taxon>Hemiptera</taxon>
        <taxon>Auchenorrhyncha</taxon>
        <taxon>Membracoidea</taxon>
        <taxon>Cicadellidae</taxon>
        <taxon>Cicadellinae</taxon>
        <taxon>Proconiini</taxon>
        <taxon>Homalodisca</taxon>
    </lineage>
</organism>
<accession>A0A1B6IWI6</accession>